<proteinExistence type="predicted"/>
<protein>
    <recommendedName>
        <fullName evidence="3">Flagellar protein FliT</fullName>
    </recommendedName>
</protein>
<reference evidence="1 2" key="1">
    <citation type="submission" date="2022-10" db="EMBL/GenBank/DDBJ databases">
        <title>Xanthomonas sp. H13-6.</title>
        <authorList>
            <person name="Liu X."/>
            <person name="Deng Z."/>
            <person name="Jiang Y."/>
            <person name="Yu T."/>
            <person name="Ai J."/>
        </authorList>
    </citation>
    <scope>NUCLEOTIDE SEQUENCE [LARGE SCALE GENOMIC DNA]</scope>
    <source>
        <strain evidence="1 2">H13-6</strain>
    </source>
</reference>
<accession>A0ABT3JVW5</accession>
<evidence type="ECO:0008006" key="3">
    <source>
        <dbReference type="Google" id="ProtNLM"/>
    </source>
</evidence>
<evidence type="ECO:0000313" key="2">
    <source>
        <dbReference type="Proteomes" id="UP001209922"/>
    </source>
</evidence>
<dbReference type="EMBL" id="JAPCHY010000007">
    <property type="protein sequence ID" value="MCW4472619.1"/>
    <property type="molecule type" value="Genomic_DNA"/>
</dbReference>
<dbReference type="RefSeq" id="WP_265127609.1">
    <property type="nucleotide sequence ID" value="NZ_JAPCHY010000007.1"/>
</dbReference>
<keyword evidence="2" id="KW-1185">Reference proteome</keyword>
<gene>
    <name evidence="1" type="ORF">OK345_08890</name>
</gene>
<sequence>MAHDTELDDLYSDLEALRGALEDEDHALAEQLVASHDLHLRRYVETRGSQAPLSALQGLLKLQQTLMADMLARRDLAAARLRAGRRSVRAANAYHQAESLA</sequence>
<dbReference type="Proteomes" id="UP001209922">
    <property type="component" value="Unassembled WGS sequence"/>
</dbReference>
<comment type="caution">
    <text evidence="1">The sequence shown here is derived from an EMBL/GenBank/DDBJ whole genome shotgun (WGS) entry which is preliminary data.</text>
</comment>
<organism evidence="1 2">
    <name type="scientific">Xanthomonas chitinilytica</name>
    <dbReference type="NCBI Taxonomy" id="2989819"/>
    <lineage>
        <taxon>Bacteria</taxon>
        <taxon>Pseudomonadati</taxon>
        <taxon>Pseudomonadota</taxon>
        <taxon>Gammaproteobacteria</taxon>
        <taxon>Lysobacterales</taxon>
        <taxon>Lysobacteraceae</taxon>
        <taxon>Xanthomonas</taxon>
    </lineage>
</organism>
<name>A0ABT3JVW5_9XANT</name>
<evidence type="ECO:0000313" key="1">
    <source>
        <dbReference type="EMBL" id="MCW4472619.1"/>
    </source>
</evidence>